<reference evidence="6 7" key="1">
    <citation type="submission" date="2017-03" db="EMBL/GenBank/DDBJ databases">
        <title>An alternative strategy for trypanosome survival in the mammalian bloodstream revealed through genome and transcriptome analysis of the ubiquitous bovine parasite Trypanosoma (Megatrypanum) theileri.</title>
        <authorList>
            <person name="Kelly S."/>
            <person name="Ivens A."/>
            <person name="Mott A."/>
            <person name="O'Neill E."/>
            <person name="Emms D."/>
            <person name="Macleod O."/>
            <person name="Voorheis P."/>
            <person name="Matthews J."/>
            <person name="Matthews K."/>
            <person name="Carrington M."/>
        </authorList>
    </citation>
    <scope>NUCLEOTIDE SEQUENCE [LARGE SCALE GENOMIC DNA]</scope>
    <source>
        <strain evidence="6">Edinburgh</strain>
    </source>
</reference>
<dbReference type="GeneID" id="39983198"/>
<dbReference type="PANTHER" id="PTHR20935:SF0">
    <property type="entry name" value="SERINE_THREONINE-PROTEIN PHOSPHATASE PGAM5, MITOCHONDRIAL"/>
    <property type="match status" value="1"/>
</dbReference>
<dbReference type="EMBL" id="NBCO01000006">
    <property type="protein sequence ID" value="ORC91376.1"/>
    <property type="molecule type" value="Genomic_DNA"/>
</dbReference>
<proteinExistence type="inferred from homology"/>
<evidence type="ECO:0000256" key="4">
    <source>
        <dbReference type="ARBA" id="ARBA00040722"/>
    </source>
</evidence>
<evidence type="ECO:0000313" key="7">
    <source>
        <dbReference type="Proteomes" id="UP000192257"/>
    </source>
</evidence>
<sequence length="321" mass="36044">MFSRIFFGACLGFGASSFSTVFCDAGKLRGISPDGLINHSLDDLPTPTKEELEYVKTWGVSWVEDWDRPGIRGIRGDRSRSVKRQIILVRHGQYQNEDSKDDRIRTLTPLGEEQSKITGDYLWKAFIQSGIRRDGVESDTMYKSTEVNSESKNSVSIEMNSANHMGGFLVASEPKYVHVSDMTRAQQTAKLILKSFPSRLHKRLATDATLRELFPCDPEPPRKHRHASYKDMKVVEGVFEKYFHRPISDESSVEIIVGHANVIRYLVCRALQLPPEAWLRISLPHCSITSITINGKGHVSLSCLGSAGHLPADMVTTRNLP</sequence>
<keyword evidence="5" id="KW-0732">Signal</keyword>
<dbReference type="SUPFAM" id="SSF53254">
    <property type="entry name" value="Phosphoglycerate mutase-like"/>
    <property type="match status" value="1"/>
</dbReference>
<dbReference type="RefSeq" id="XP_028885442.1">
    <property type="nucleotide sequence ID" value="XM_029023418.1"/>
</dbReference>
<dbReference type="GO" id="GO:0004722">
    <property type="term" value="F:protein serine/threonine phosphatase activity"/>
    <property type="evidence" value="ECO:0007669"/>
    <property type="project" value="TreeGrafter"/>
</dbReference>
<dbReference type="Pfam" id="PF00300">
    <property type="entry name" value="His_Phos_1"/>
    <property type="match status" value="1"/>
</dbReference>
<dbReference type="InterPro" id="IPR013078">
    <property type="entry name" value="His_Pase_superF_clade-1"/>
</dbReference>
<name>A0A1X0P349_9TRYP</name>
<gene>
    <name evidence="6" type="ORF">TM35_000063810</name>
</gene>
<keyword evidence="7" id="KW-1185">Reference proteome</keyword>
<dbReference type="VEuPathDB" id="TriTrypDB:TM35_000063810"/>
<evidence type="ECO:0000256" key="1">
    <source>
        <dbReference type="ARBA" id="ARBA00006717"/>
    </source>
</evidence>
<comment type="caution">
    <text evidence="6">The sequence shown here is derived from an EMBL/GenBank/DDBJ whole genome shotgun (WGS) entry which is preliminary data.</text>
</comment>
<dbReference type="Proteomes" id="UP000192257">
    <property type="component" value="Unassembled WGS sequence"/>
</dbReference>
<feature type="chain" id="PRO_5012846194" description="Serine/threonine-protein phosphatase PGAM5, mitochondrial" evidence="5">
    <location>
        <begin position="18"/>
        <end position="321"/>
    </location>
</feature>
<dbReference type="GO" id="GO:0090141">
    <property type="term" value="P:positive regulation of mitochondrial fission"/>
    <property type="evidence" value="ECO:0007669"/>
    <property type="project" value="TreeGrafter"/>
</dbReference>
<dbReference type="OrthoDB" id="2118094at2759"/>
<dbReference type="InterPro" id="IPR029033">
    <property type="entry name" value="His_PPase_superfam"/>
</dbReference>
<dbReference type="GO" id="GO:0005739">
    <property type="term" value="C:mitochondrion"/>
    <property type="evidence" value="ECO:0007669"/>
    <property type="project" value="TreeGrafter"/>
</dbReference>
<protein>
    <recommendedName>
        <fullName evidence="3">Serine/threonine-protein phosphatase PGAM5, mitochondrial</fullName>
    </recommendedName>
    <alternativeName>
        <fullName evidence="4">Serine/threonine-protein phosphatase Pgam5, mitochondrial</fullName>
    </alternativeName>
</protein>
<evidence type="ECO:0000256" key="3">
    <source>
        <dbReference type="ARBA" id="ARBA00039765"/>
    </source>
</evidence>
<comment type="similarity">
    <text evidence="1">Belongs to the phosphoglycerate mutase family. BPG-dependent PGAM subfamily.</text>
</comment>
<organism evidence="6 7">
    <name type="scientific">Trypanosoma theileri</name>
    <dbReference type="NCBI Taxonomy" id="67003"/>
    <lineage>
        <taxon>Eukaryota</taxon>
        <taxon>Discoba</taxon>
        <taxon>Euglenozoa</taxon>
        <taxon>Kinetoplastea</taxon>
        <taxon>Metakinetoplastina</taxon>
        <taxon>Trypanosomatida</taxon>
        <taxon>Trypanosomatidae</taxon>
        <taxon>Trypanosoma</taxon>
    </lineage>
</organism>
<feature type="signal peptide" evidence="5">
    <location>
        <begin position="1"/>
        <end position="17"/>
    </location>
</feature>
<dbReference type="STRING" id="67003.A0A1X0P349"/>
<evidence type="ECO:0000256" key="2">
    <source>
        <dbReference type="ARBA" id="ARBA00022801"/>
    </source>
</evidence>
<keyword evidence="2" id="KW-0378">Hydrolase</keyword>
<evidence type="ECO:0000313" key="6">
    <source>
        <dbReference type="EMBL" id="ORC91376.1"/>
    </source>
</evidence>
<dbReference type="InterPro" id="IPR051021">
    <property type="entry name" value="Mito_Ser/Thr_phosphatase"/>
</dbReference>
<dbReference type="SMART" id="SM00855">
    <property type="entry name" value="PGAM"/>
    <property type="match status" value="1"/>
</dbReference>
<accession>A0A1X0P349</accession>
<dbReference type="AlphaFoldDB" id="A0A1X0P349"/>
<dbReference type="Gene3D" id="3.40.50.1240">
    <property type="entry name" value="Phosphoglycerate mutase-like"/>
    <property type="match status" value="1"/>
</dbReference>
<dbReference type="PANTHER" id="PTHR20935">
    <property type="entry name" value="PHOSPHOGLYCERATE MUTASE-RELATED"/>
    <property type="match status" value="1"/>
</dbReference>
<dbReference type="CDD" id="cd07067">
    <property type="entry name" value="HP_PGM_like"/>
    <property type="match status" value="1"/>
</dbReference>
<evidence type="ECO:0000256" key="5">
    <source>
        <dbReference type="SAM" id="SignalP"/>
    </source>
</evidence>